<comment type="caution">
    <text evidence="1">The sequence shown here is derived from an EMBL/GenBank/DDBJ whole genome shotgun (WGS) entry which is preliminary data.</text>
</comment>
<evidence type="ECO:0000313" key="2">
    <source>
        <dbReference type="Proteomes" id="UP001057375"/>
    </source>
</evidence>
<sequence>MDLAQGDAAFTMKDLHMEDNSIISMWLLSEGTAPVKVTFKGYSGDKLLFSKDVNHVPRAANIWEMVEAKVNGQGADKLVISFSGSDVIWIDDIDISTFK</sequence>
<dbReference type="EMBL" id="BQXS01003944">
    <property type="protein sequence ID" value="GKT35886.1"/>
    <property type="molecule type" value="Genomic_DNA"/>
</dbReference>
<protein>
    <submittedName>
        <fullName evidence="1">Uncharacterized protein</fullName>
    </submittedName>
</protein>
<proteinExistence type="predicted"/>
<gene>
    <name evidence="1" type="ORF">ADUPG1_003074</name>
</gene>
<keyword evidence="2" id="KW-1185">Reference proteome</keyword>
<reference evidence="1" key="1">
    <citation type="submission" date="2022-03" db="EMBL/GenBank/DDBJ databases">
        <title>Draft genome sequence of Aduncisulcus paluster, a free-living microaerophilic Fornicata.</title>
        <authorList>
            <person name="Yuyama I."/>
            <person name="Kume K."/>
            <person name="Tamura T."/>
            <person name="Inagaki Y."/>
            <person name="Hashimoto T."/>
        </authorList>
    </citation>
    <scope>NUCLEOTIDE SEQUENCE</scope>
    <source>
        <strain evidence="1">NY0171</strain>
    </source>
</reference>
<evidence type="ECO:0000313" key="1">
    <source>
        <dbReference type="EMBL" id="GKT35886.1"/>
    </source>
</evidence>
<organism evidence="1 2">
    <name type="scientific">Aduncisulcus paluster</name>
    <dbReference type="NCBI Taxonomy" id="2918883"/>
    <lineage>
        <taxon>Eukaryota</taxon>
        <taxon>Metamonada</taxon>
        <taxon>Carpediemonas-like organisms</taxon>
        <taxon>Aduncisulcus</taxon>
    </lineage>
</organism>
<dbReference type="Proteomes" id="UP001057375">
    <property type="component" value="Unassembled WGS sequence"/>
</dbReference>
<name>A0ABQ5KV43_9EUKA</name>
<accession>A0ABQ5KV43</accession>